<organism evidence="1 2">
    <name type="scientific">Candidatus Colwellbacteria bacterium CG10_big_fil_rev_8_21_14_0_10_41_28</name>
    <dbReference type="NCBI Taxonomy" id="1974539"/>
    <lineage>
        <taxon>Bacteria</taxon>
        <taxon>Candidatus Colwelliibacteriota</taxon>
    </lineage>
</organism>
<accession>A0A2H0VHC6</accession>
<dbReference type="Proteomes" id="UP000230776">
    <property type="component" value="Unassembled WGS sequence"/>
</dbReference>
<reference evidence="2" key="1">
    <citation type="submission" date="2017-09" db="EMBL/GenBank/DDBJ databases">
        <title>Depth-based differentiation of microbial function through sediment-hosted aquifers and enrichment of novel symbionts in the deep terrestrial subsurface.</title>
        <authorList>
            <person name="Probst A.J."/>
            <person name="Ladd B."/>
            <person name="Jarett J.K."/>
            <person name="Geller-Mcgrath D.E."/>
            <person name="Sieber C.M.K."/>
            <person name="Emerson J.B."/>
            <person name="Anantharaman K."/>
            <person name="Thomas B.C."/>
            <person name="Malmstrom R."/>
            <person name="Stieglmeier M."/>
            <person name="Klingl A."/>
            <person name="Woyke T."/>
            <person name="Ryan C.M."/>
            <person name="Banfield J.F."/>
        </authorList>
    </citation>
    <scope>NUCLEOTIDE SEQUENCE [LARGE SCALE GENOMIC DNA]</scope>
</reference>
<dbReference type="Gene3D" id="3.20.20.140">
    <property type="entry name" value="Metal-dependent hydrolases"/>
    <property type="match status" value="2"/>
</dbReference>
<evidence type="ECO:0000313" key="2">
    <source>
        <dbReference type="Proteomes" id="UP000230776"/>
    </source>
</evidence>
<protein>
    <submittedName>
        <fullName evidence="1">Uncharacterized protein</fullName>
    </submittedName>
</protein>
<dbReference type="SUPFAM" id="SSF51556">
    <property type="entry name" value="Metallo-dependent hydrolases"/>
    <property type="match status" value="1"/>
</dbReference>
<dbReference type="Gene3D" id="2.30.40.10">
    <property type="entry name" value="Urease, subunit C, domain 1"/>
    <property type="match status" value="1"/>
</dbReference>
<evidence type="ECO:0000313" key="1">
    <source>
        <dbReference type="EMBL" id="PIR98512.1"/>
    </source>
</evidence>
<feature type="non-terminal residue" evidence="1">
    <location>
        <position position="1"/>
    </location>
</feature>
<dbReference type="GO" id="GO:0016810">
    <property type="term" value="F:hydrolase activity, acting on carbon-nitrogen (but not peptide) bonds"/>
    <property type="evidence" value="ECO:0007669"/>
    <property type="project" value="InterPro"/>
</dbReference>
<sequence>LFSNPEQKEFLNQGVTTVLGGQSGSSLAPIHYGSLESIRKWADVKEINVNWNTLEEFLEELDKLRLGINFGTLVGHSTIRRDLVKSRKTLDKEELEIMENILKRSLDEGGFGLSSGLNFIHGKKSSLKELAELNRVVAKMGMVHFIDLPDYGKDILKWINQIVGVVERGRANTIINNFKPVKGYEKEFEKALRIVESTDRLGFSISPQGVSQIQIYTLLPEFALKNDLISTLEEIRKPGVGKKIENYWKKSKPNYKNIRVISAPKHHFLIGRTVAEVAKNWGTTQSKALLELMKMCELQATVTHGSVPKKYLRELVTNKKAYIGSGSNGLVPGMGSASIHPANHTFLNFIDTAVGKNKFGIEAAIKKITGDAASLIGLSDRGLIKEGMIADLVLLDKSGKEVKEVIIGGSLVSDGTNRGEILSTRK</sequence>
<proteinExistence type="predicted"/>
<gene>
    <name evidence="1" type="ORF">COT88_01660</name>
</gene>
<comment type="caution">
    <text evidence="1">The sequence shown here is derived from an EMBL/GenBank/DDBJ whole genome shotgun (WGS) entry which is preliminary data.</text>
</comment>
<dbReference type="InterPro" id="IPR032466">
    <property type="entry name" value="Metal_Hydrolase"/>
</dbReference>
<dbReference type="AlphaFoldDB" id="A0A2H0VHC6"/>
<dbReference type="InterPro" id="IPR011059">
    <property type="entry name" value="Metal-dep_hydrolase_composite"/>
</dbReference>
<name>A0A2H0VHC6_9BACT</name>
<dbReference type="EMBL" id="PFAG01000014">
    <property type="protein sequence ID" value="PIR98512.1"/>
    <property type="molecule type" value="Genomic_DNA"/>
</dbReference>